<keyword evidence="2" id="KW-1185">Reference proteome</keyword>
<name>A0A1Q2L0D9_9BACL</name>
<dbReference type="KEGG" id="pmar:B0X71_12540"/>
<dbReference type="RefSeq" id="WP_077589733.1">
    <property type="nucleotide sequence ID" value="NZ_CP019640.1"/>
</dbReference>
<evidence type="ECO:0008006" key="3">
    <source>
        <dbReference type="Google" id="ProtNLM"/>
    </source>
</evidence>
<accession>A0A1Q2L0D9</accession>
<dbReference type="OrthoDB" id="2404998at2"/>
<gene>
    <name evidence="1" type="ORF">B0X71_12540</name>
</gene>
<evidence type="ECO:0000313" key="1">
    <source>
        <dbReference type="EMBL" id="AQQ53834.1"/>
    </source>
</evidence>
<evidence type="ECO:0000313" key="2">
    <source>
        <dbReference type="Proteomes" id="UP000188184"/>
    </source>
</evidence>
<protein>
    <recommendedName>
        <fullName evidence="3">Peptidyl-prolyl cis-trans isomerase</fullName>
    </recommendedName>
</protein>
<organism evidence="1 2">
    <name type="scientific">Planococcus lenghuensis</name>
    <dbReference type="NCBI Taxonomy" id="2213202"/>
    <lineage>
        <taxon>Bacteria</taxon>
        <taxon>Bacillati</taxon>
        <taxon>Bacillota</taxon>
        <taxon>Bacilli</taxon>
        <taxon>Bacillales</taxon>
        <taxon>Caryophanaceae</taxon>
        <taxon>Planococcus</taxon>
    </lineage>
</organism>
<reference evidence="1 2" key="1">
    <citation type="submission" date="2017-02" db="EMBL/GenBank/DDBJ databases">
        <title>The complete genomic sequence of a novel cold adapted crude oil-degrading bacterium Planococcus qaidamina Y42.</title>
        <authorList>
            <person name="Yang R."/>
        </authorList>
    </citation>
    <scope>NUCLEOTIDE SEQUENCE [LARGE SCALE GENOMIC DNA]</scope>
    <source>
        <strain evidence="1 2">Y42</strain>
    </source>
</reference>
<dbReference type="Proteomes" id="UP000188184">
    <property type="component" value="Chromosome"/>
</dbReference>
<dbReference type="AlphaFoldDB" id="A0A1Q2L0D9"/>
<sequence>MEMIIPVKGAVAFQITLDPGTWIFDDRKIELTDFFSGNTEETDELEEYKRATGAHWSREIMEGAVFPPTLKTERKFKKSELLTGTFGMRLEPFLNNAQPLEGANQVVIETKDGETAFDIETAKSLLLKFSHEGKPLQEDGPAHVLLPDGSNSDHPITDVRAIRVEKVTAV</sequence>
<proteinExistence type="predicted"/>
<dbReference type="EMBL" id="CP019640">
    <property type="protein sequence ID" value="AQQ53834.1"/>
    <property type="molecule type" value="Genomic_DNA"/>
</dbReference>